<proteinExistence type="predicted"/>
<dbReference type="Proteomes" id="UP000523000">
    <property type="component" value="Unassembled WGS sequence"/>
</dbReference>
<dbReference type="AlphaFoldDB" id="A0A839QSX4"/>
<keyword evidence="3" id="KW-1185">Reference proteome</keyword>
<comment type="caution">
    <text evidence="2">The sequence shown here is derived from an EMBL/GenBank/DDBJ whole genome shotgun (WGS) entry which is preliminary data.</text>
</comment>
<organism evidence="2 3">
    <name type="scientific">Paeniglutamicibacter cryotolerans</name>
    <dbReference type="NCBI Taxonomy" id="670079"/>
    <lineage>
        <taxon>Bacteria</taxon>
        <taxon>Bacillati</taxon>
        <taxon>Actinomycetota</taxon>
        <taxon>Actinomycetes</taxon>
        <taxon>Micrococcales</taxon>
        <taxon>Micrococcaceae</taxon>
        <taxon>Paeniglutamicibacter</taxon>
    </lineage>
</organism>
<evidence type="ECO:0000313" key="2">
    <source>
        <dbReference type="EMBL" id="MBB2997066.1"/>
    </source>
</evidence>
<reference evidence="2 3" key="1">
    <citation type="submission" date="2020-08" db="EMBL/GenBank/DDBJ databases">
        <title>Sequencing the genomes of 1000 actinobacteria strains.</title>
        <authorList>
            <person name="Klenk H.-P."/>
        </authorList>
    </citation>
    <scope>NUCLEOTIDE SEQUENCE [LARGE SCALE GENOMIC DNA]</scope>
    <source>
        <strain evidence="2 3">DSM 22826</strain>
    </source>
</reference>
<sequence length="51" mass="5384">MLLTSIFFASLAAAIHVNTFAFDFPCREPPSNRAAFGTSADAKAKPNTPAV</sequence>
<feature type="chain" id="PRO_5032624845" evidence="1">
    <location>
        <begin position="22"/>
        <end position="51"/>
    </location>
</feature>
<keyword evidence="1" id="KW-0732">Signal</keyword>
<accession>A0A839QSX4</accession>
<evidence type="ECO:0000313" key="3">
    <source>
        <dbReference type="Proteomes" id="UP000523000"/>
    </source>
</evidence>
<protein>
    <submittedName>
        <fullName evidence="2">Uncharacterized protein</fullName>
    </submittedName>
</protein>
<feature type="signal peptide" evidence="1">
    <location>
        <begin position="1"/>
        <end position="21"/>
    </location>
</feature>
<name>A0A839QSX4_9MICC</name>
<dbReference type="EMBL" id="JACHVS010000002">
    <property type="protein sequence ID" value="MBB2997066.1"/>
    <property type="molecule type" value="Genomic_DNA"/>
</dbReference>
<evidence type="ECO:0000256" key="1">
    <source>
        <dbReference type="SAM" id="SignalP"/>
    </source>
</evidence>
<gene>
    <name evidence="2" type="ORF">E9229_003313</name>
</gene>